<feature type="compositionally biased region" description="Basic and acidic residues" evidence="1">
    <location>
        <begin position="159"/>
        <end position="169"/>
    </location>
</feature>
<reference evidence="2 3" key="1">
    <citation type="submission" date="2024-10" db="EMBL/GenBank/DDBJ databases">
        <title>Updated reference genomes for cyclostephanoid diatoms.</title>
        <authorList>
            <person name="Roberts W.R."/>
            <person name="Alverson A.J."/>
        </authorList>
    </citation>
    <scope>NUCLEOTIDE SEQUENCE [LARGE SCALE GENOMIC DNA]</scope>
    <source>
        <strain evidence="2 3">AJA276-08</strain>
    </source>
</reference>
<evidence type="ECO:0000256" key="1">
    <source>
        <dbReference type="SAM" id="MobiDB-lite"/>
    </source>
</evidence>
<feature type="region of interest" description="Disordered" evidence="1">
    <location>
        <begin position="133"/>
        <end position="170"/>
    </location>
</feature>
<dbReference type="AlphaFoldDB" id="A0ABD3NP12"/>
<gene>
    <name evidence="2" type="ORF">ACHAW5_004681</name>
</gene>
<evidence type="ECO:0000313" key="3">
    <source>
        <dbReference type="Proteomes" id="UP001530315"/>
    </source>
</evidence>
<evidence type="ECO:0000313" key="2">
    <source>
        <dbReference type="EMBL" id="KAL3777301.1"/>
    </source>
</evidence>
<keyword evidence="3" id="KW-1185">Reference proteome</keyword>
<name>A0ABD3NP12_9STRA</name>
<comment type="caution">
    <text evidence="2">The sequence shown here is derived from an EMBL/GenBank/DDBJ whole genome shotgun (WGS) entry which is preliminary data.</text>
</comment>
<dbReference type="Proteomes" id="UP001530315">
    <property type="component" value="Unassembled WGS sequence"/>
</dbReference>
<accession>A0ABD3NP12</accession>
<feature type="region of interest" description="Disordered" evidence="1">
    <location>
        <begin position="188"/>
        <end position="209"/>
    </location>
</feature>
<sequence>MASIHSDGLIRWTISDDIDCNSPGNASAFPSHDHHELLSLGETEVTLSSSKLVGATSSLETLLPLLLKWLSVTQPLSTITPSLPDNDSPDTTSSCVPDTNAIIPLPEDVAASHPYGENVQDLVSTLSPSICEESIGNQNTTSLDDDFGSAPPSYHSRKRQGERDSSDALKKRKRDCCHLVLKNMTKGVDLSEEDNGDNGGNDDNRSKTKIKELDHQTSLFDEELIKAVFADPDLCAKIILHPRTGDWIKECVKMLVRRGNADDDVAVTTGPIIPVVMPLSLERLAQKIPWDKIGSDAESQKKLSQFILQLVYALEFLAYQPLSPFVTNARLFPLKESLAYLDSCQNILHSRDEVPGSIRVTLEKLISNQCPDVIHNKQNKDEPLLVSGGRMFNPMEVYESIRDCINGVGHQSGLKAEEIYLLSRSIYPSLDVDIEAVRAILASECSQPKYYSYLALCKDPLVLLKARASVWKLSDVRNILLRILDSLMSANECIAIQNSVTEYVALEYLTARDTIIVRCIVFACASGFVFGECESKSTPHARHCMRCVDMVRSIIAKRQGIIAALIKQGLPENCTDWIVEFVPESFSDAPIIIALLAEKGLLTATERLTIASAGLQVAVVLSPQGEQIGKDLVKTSANVLLESFPLVVGPIGVPVSVLREENGQDVTFVCRKAMFRMLESFSSISPQNIDLKNEAFIALSKISVLCINENNAVGGIPGVAATRRKALLKEIWEKCIQANTALGGAT</sequence>
<organism evidence="2 3">
    <name type="scientific">Stephanodiscus triporus</name>
    <dbReference type="NCBI Taxonomy" id="2934178"/>
    <lineage>
        <taxon>Eukaryota</taxon>
        <taxon>Sar</taxon>
        <taxon>Stramenopiles</taxon>
        <taxon>Ochrophyta</taxon>
        <taxon>Bacillariophyta</taxon>
        <taxon>Coscinodiscophyceae</taxon>
        <taxon>Thalassiosirophycidae</taxon>
        <taxon>Stephanodiscales</taxon>
        <taxon>Stephanodiscaceae</taxon>
        <taxon>Stephanodiscus</taxon>
    </lineage>
</organism>
<proteinExistence type="predicted"/>
<dbReference type="EMBL" id="JALLAZ020001299">
    <property type="protein sequence ID" value="KAL3777301.1"/>
    <property type="molecule type" value="Genomic_DNA"/>
</dbReference>
<protein>
    <submittedName>
        <fullName evidence="2">Uncharacterized protein</fullName>
    </submittedName>
</protein>